<dbReference type="PROSITE" id="PS51257">
    <property type="entry name" value="PROKAR_LIPOPROTEIN"/>
    <property type="match status" value="1"/>
</dbReference>
<feature type="transmembrane region" description="Helical" evidence="1">
    <location>
        <begin position="12"/>
        <end position="34"/>
    </location>
</feature>
<keyword evidence="1" id="KW-0812">Transmembrane</keyword>
<comment type="caution">
    <text evidence="2">The sequence shown here is derived from an EMBL/GenBank/DDBJ whole genome shotgun (WGS) entry which is preliminary data.</text>
</comment>
<keyword evidence="1" id="KW-1133">Transmembrane helix</keyword>
<feature type="transmembrane region" description="Helical" evidence="1">
    <location>
        <begin position="257"/>
        <end position="276"/>
    </location>
</feature>
<evidence type="ECO:0000256" key="1">
    <source>
        <dbReference type="SAM" id="Phobius"/>
    </source>
</evidence>
<feature type="transmembrane region" description="Helical" evidence="1">
    <location>
        <begin position="55"/>
        <end position="76"/>
    </location>
</feature>
<dbReference type="RefSeq" id="WP_022390051.1">
    <property type="nucleotide sequence ID" value="NZ_CATXLH010000062.1"/>
</dbReference>
<feature type="transmembrane region" description="Helical" evidence="1">
    <location>
        <begin position="282"/>
        <end position="298"/>
    </location>
</feature>
<dbReference type="AlphaFoldDB" id="A0A354M0B9"/>
<feature type="transmembrane region" description="Helical" evidence="1">
    <location>
        <begin position="226"/>
        <end position="245"/>
    </location>
</feature>
<feature type="transmembrane region" description="Helical" evidence="1">
    <location>
        <begin position="141"/>
        <end position="165"/>
    </location>
</feature>
<feature type="transmembrane region" description="Helical" evidence="1">
    <location>
        <begin position="305"/>
        <end position="326"/>
    </location>
</feature>
<proteinExistence type="predicted"/>
<name>A0A354M0B9_9BACT</name>
<feature type="transmembrane region" description="Helical" evidence="1">
    <location>
        <begin position="177"/>
        <end position="198"/>
    </location>
</feature>
<evidence type="ECO:0000313" key="3">
    <source>
        <dbReference type="Proteomes" id="UP000262954"/>
    </source>
</evidence>
<reference evidence="2 3" key="1">
    <citation type="journal article" date="2018" name="Nat. Biotechnol.">
        <title>A standardized bacterial taxonomy based on genome phylogeny substantially revises the tree of life.</title>
        <authorList>
            <person name="Parks D.H."/>
            <person name="Chuvochina M."/>
            <person name="Waite D.W."/>
            <person name="Rinke C."/>
            <person name="Skarshewski A."/>
            <person name="Chaumeil P.A."/>
            <person name="Hugenholtz P."/>
        </authorList>
    </citation>
    <scope>NUCLEOTIDE SEQUENCE [LARGE SCALE GENOMIC DNA]</scope>
    <source>
        <strain evidence="2">UBA11482</strain>
    </source>
</reference>
<gene>
    <name evidence="2" type="ORF">DDY73_03040</name>
</gene>
<accession>A0A354M0B9</accession>
<feature type="transmembrane region" description="Helical" evidence="1">
    <location>
        <begin position="111"/>
        <end position="129"/>
    </location>
</feature>
<evidence type="ECO:0000313" key="2">
    <source>
        <dbReference type="EMBL" id="HBJ07958.1"/>
    </source>
</evidence>
<dbReference type="EMBL" id="DNWC01000043">
    <property type="protein sequence ID" value="HBJ07958.1"/>
    <property type="molecule type" value="Genomic_DNA"/>
</dbReference>
<organism evidence="2 3">
    <name type="scientific">Coprobacter fastidiosus</name>
    <dbReference type="NCBI Taxonomy" id="1099853"/>
    <lineage>
        <taxon>Bacteria</taxon>
        <taxon>Pseudomonadati</taxon>
        <taxon>Bacteroidota</taxon>
        <taxon>Bacteroidia</taxon>
        <taxon>Bacteroidales</taxon>
        <taxon>Barnesiellaceae</taxon>
        <taxon>Coprobacter</taxon>
    </lineage>
</organism>
<evidence type="ECO:0008006" key="4">
    <source>
        <dbReference type="Google" id="ProtNLM"/>
    </source>
</evidence>
<sequence>MREDKLYNISGSATTITFSVVAACLLSLIAYIFYDPQVSGTEGLLSFLFNRIHTEHIRIIINLGAILISSLLLLWINNIYTIVRAHSSLPLLFFLLLECSNPELTSELRIGNILVPVILLSIALLYSTYQNIRPQNQAFTFSLLITAGFLFWTPLIFFLPIFWIGLYQTRALNSKTFFASIIGIITVIWLFYGGHFIWNYPLSFDKIFKTAGTIHWLHDEGEFSQLLYLLPTIAIGFIAGISSLYKHYSDKICTRVYNEFINVLSVCTTIFIGLNISEFYNFLPFLNVYVAIQASHLFNNITNKVMVYLFYTIIFIYLLFYLWILLQDLVSGVI</sequence>
<keyword evidence="1" id="KW-0472">Membrane</keyword>
<dbReference type="Proteomes" id="UP000262954">
    <property type="component" value="Unassembled WGS sequence"/>
</dbReference>
<protein>
    <recommendedName>
        <fullName evidence="4">Beta-carotene 15,15'-monooxygenase</fullName>
    </recommendedName>
</protein>